<dbReference type="InterPro" id="IPR037522">
    <property type="entry name" value="HD_GYP_dom"/>
</dbReference>
<dbReference type="PROSITE" id="PS51832">
    <property type="entry name" value="HD_GYP"/>
    <property type="match status" value="1"/>
</dbReference>
<dbReference type="PANTHER" id="PTHR43155">
    <property type="entry name" value="CYCLIC DI-GMP PHOSPHODIESTERASE PA4108-RELATED"/>
    <property type="match status" value="1"/>
</dbReference>
<feature type="domain" description="HD-GYP" evidence="2">
    <location>
        <begin position="146"/>
        <end position="341"/>
    </location>
</feature>
<dbReference type="SUPFAM" id="SSF109604">
    <property type="entry name" value="HD-domain/PDEase-like"/>
    <property type="match status" value="1"/>
</dbReference>
<dbReference type="Pfam" id="PF11871">
    <property type="entry name" value="DUF3391"/>
    <property type="match status" value="1"/>
</dbReference>
<evidence type="ECO:0000313" key="4">
    <source>
        <dbReference type="Proteomes" id="UP000634522"/>
    </source>
</evidence>
<protein>
    <submittedName>
        <fullName evidence="3">DUF3391 domain-containing protein</fullName>
    </submittedName>
</protein>
<reference evidence="3 4" key="1">
    <citation type="submission" date="2019-12" db="EMBL/GenBank/DDBJ databases">
        <title>Comparative genomics gives insights into the taxonomy of the Azoarcus-Aromatoleum group and reveals separate origins of nif in the plant-associated Azoarcus and non-plant-associated Aromatoleum sub-groups.</title>
        <authorList>
            <person name="Lafos M."/>
            <person name="Maluk M."/>
            <person name="Batista M."/>
            <person name="Junghare M."/>
            <person name="Carmona M."/>
            <person name="Faoro H."/>
            <person name="Cruz L.M."/>
            <person name="Battistoni F."/>
            <person name="De Souza E."/>
            <person name="Pedrosa F."/>
            <person name="Chen W.-M."/>
            <person name="Poole P.S."/>
            <person name="Dixon R.A."/>
            <person name="James E.K."/>
        </authorList>
    </citation>
    <scope>NUCLEOTIDE SEQUENCE [LARGE SCALE GENOMIC DNA]</scope>
    <source>
        <strain evidence="3 4">T</strain>
    </source>
</reference>
<dbReference type="InterPro" id="IPR003607">
    <property type="entry name" value="HD/PDEase_dom"/>
</dbReference>
<dbReference type="Gene3D" id="1.10.3210.10">
    <property type="entry name" value="Hypothetical protein af1432"/>
    <property type="match status" value="1"/>
</dbReference>
<dbReference type="Pfam" id="PF13487">
    <property type="entry name" value="HD_5"/>
    <property type="match status" value="1"/>
</dbReference>
<evidence type="ECO:0000313" key="3">
    <source>
        <dbReference type="EMBL" id="NMF95835.1"/>
    </source>
</evidence>
<dbReference type="InterPro" id="IPR021812">
    <property type="entry name" value="DUF3391"/>
</dbReference>
<dbReference type="PANTHER" id="PTHR43155:SF2">
    <property type="entry name" value="CYCLIC DI-GMP PHOSPHODIESTERASE PA4108"/>
    <property type="match status" value="1"/>
</dbReference>
<accession>A0ABX1N976</accession>
<evidence type="ECO:0000256" key="1">
    <source>
        <dbReference type="SAM" id="MobiDB-lite"/>
    </source>
</evidence>
<name>A0ABX1N976_9RHOO</name>
<dbReference type="EMBL" id="WTVS01000001">
    <property type="protein sequence ID" value="NMF95835.1"/>
    <property type="molecule type" value="Genomic_DNA"/>
</dbReference>
<evidence type="ECO:0000259" key="2">
    <source>
        <dbReference type="PROSITE" id="PS51832"/>
    </source>
</evidence>
<organism evidence="3 4">
    <name type="scientific">Aromatoleum toluolicum</name>
    <dbReference type="NCBI Taxonomy" id="90060"/>
    <lineage>
        <taxon>Bacteria</taxon>
        <taxon>Pseudomonadati</taxon>
        <taxon>Pseudomonadota</taxon>
        <taxon>Betaproteobacteria</taxon>
        <taxon>Rhodocyclales</taxon>
        <taxon>Rhodocyclaceae</taxon>
        <taxon>Aromatoleum</taxon>
    </lineage>
</organism>
<feature type="region of interest" description="Disordered" evidence="1">
    <location>
        <begin position="55"/>
        <end position="74"/>
    </location>
</feature>
<dbReference type="CDD" id="cd00077">
    <property type="entry name" value="HDc"/>
    <property type="match status" value="1"/>
</dbReference>
<proteinExistence type="predicted"/>
<dbReference type="RefSeq" id="WP_169136609.1">
    <property type="nucleotide sequence ID" value="NZ_WTVS01000001.1"/>
</dbReference>
<comment type="caution">
    <text evidence="3">The sequence shown here is derived from an EMBL/GenBank/DDBJ whole genome shotgun (WGS) entry which is preliminary data.</text>
</comment>
<dbReference type="Proteomes" id="UP000634522">
    <property type="component" value="Unassembled WGS sequence"/>
</dbReference>
<dbReference type="SMART" id="SM00471">
    <property type="entry name" value="HDc"/>
    <property type="match status" value="1"/>
</dbReference>
<gene>
    <name evidence="3" type="ORF">GPA27_00255</name>
</gene>
<sequence>MPQISVDRLRPGVFISLASLGWMDHPFLLSRFCLSNEKQIQALREMGITEVEWDPARSTAEPFPPRTADAQAPEPEQDFGTAALAGMQDEKRVRIERVREQREGLARRERLFEQQAIAAGDVFRSLASRPQDAQRQANALVGSLVENLLGNDSMVIHLVNQKSREGGLAFHALNVMALSLMLGKTLGLSEEEMRHLGLGALLHDIGKQEIPPRILRSTKRTGPEEDFYRAHVGYGIKAISCMRDLPVPVRNVIACHHEFFDGSGFPNRLAGEKIPRLARIAAIANRYDNLCNPFDLREAKAPAEALRQIFRTESKHYDEQLVQLFIRTLGVYPPGTFVALSNGSVGMVVETNPANLLHPLVMLHDPDIPRSEAMLVDLRDADLKVEAALSPATLPVETVEYLAPRGRLDYFVDGSKN</sequence>
<keyword evidence="4" id="KW-1185">Reference proteome</keyword>